<evidence type="ECO:0000313" key="3">
    <source>
        <dbReference type="Proteomes" id="UP000240904"/>
    </source>
</evidence>
<evidence type="ECO:0000256" key="1">
    <source>
        <dbReference type="SAM" id="SignalP"/>
    </source>
</evidence>
<name>A0A2T3MZ69_9GAMM</name>
<dbReference type="Proteomes" id="UP000240904">
    <property type="component" value="Unassembled WGS sequence"/>
</dbReference>
<evidence type="ECO:0008006" key="4">
    <source>
        <dbReference type="Google" id="ProtNLM"/>
    </source>
</evidence>
<proteinExistence type="predicted"/>
<reference evidence="2 3" key="1">
    <citation type="submission" date="2018-03" db="EMBL/GenBank/DDBJ databases">
        <title>Whole genome sequencing of Histamine producing bacteria.</title>
        <authorList>
            <person name="Butler K."/>
        </authorList>
    </citation>
    <scope>NUCLEOTIDE SEQUENCE [LARGE SCALE GENOMIC DNA]</scope>
    <source>
        <strain evidence="2 3">DSM 16190</strain>
    </source>
</reference>
<dbReference type="RefSeq" id="WP_107283355.1">
    <property type="nucleotide sequence ID" value="NZ_PYMC01000006.1"/>
</dbReference>
<gene>
    <name evidence="2" type="ORF">C9I89_10780</name>
</gene>
<accession>A0A2T3MZ69</accession>
<feature type="chain" id="PRO_5015765882" description="Outer membrane protein beta-barrel domain-containing protein" evidence="1">
    <location>
        <begin position="21"/>
        <end position="138"/>
    </location>
</feature>
<comment type="caution">
    <text evidence="2">The sequence shown here is derived from an EMBL/GenBank/DDBJ whole genome shotgun (WGS) entry which is preliminary data.</text>
</comment>
<protein>
    <recommendedName>
        <fullName evidence="4">Outer membrane protein beta-barrel domain-containing protein</fullName>
    </recommendedName>
</protein>
<dbReference type="EMBL" id="PYMC01000006">
    <property type="protein sequence ID" value="PSW05254.1"/>
    <property type="molecule type" value="Genomic_DNA"/>
</dbReference>
<sequence>MFKKVVLVSSLLLLPSYTSAMTTPLSTGIFLGSPTSGITVKYQDDFKFAVGLDTFSVSADAMWNLGQLSGRMENSSLYSFAGIQWVDDSEQQWGPRIGLGLEIPYRTFHLYAEAGTTWYLEKDSGFEVEGAFGVRFNL</sequence>
<feature type="signal peptide" evidence="1">
    <location>
        <begin position="1"/>
        <end position="20"/>
    </location>
</feature>
<dbReference type="AlphaFoldDB" id="A0A2T3MZ69"/>
<organism evidence="2 3">
    <name type="scientific">Photobacterium lipolyticum</name>
    <dbReference type="NCBI Taxonomy" id="266810"/>
    <lineage>
        <taxon>Bacteria</taxon>
        <taxon>Pseudomonadati</taxon>
        <taxon>Pseudomonadota</taxon>
        <taxon>Gammaproteobacteria</taxon>
        <taxon>Vibrionales</taxon>
        <taxon>Vibrionaceae</taxon>
        <taxon>Photobacterium</taxon>
    </lineage>
</organism>
<keyword evidence="1" id="KW-0732">Signal</keyword>
<evidence type="ECO:0000313" key="2">
    <source>
        <dbReference type="EMBL" id="PSW05254.1"/>
    </source>
</evidence>
<keyword evidence="3" id="KW-1185">Reference proteome</keyword>
<dbReference type="OrthoDB" id="6399845at2"/>